<dbReference type="eggNOG" id="ENOG5032ART">
    <property type="taxonomic scope" value="Bacteria"/>
</dbReference>
<protein>
    <submittedName>
        <fullName evidence="1">Uncharacterized protein</fullName>
    </submittedName>
</protein>
<keyword evidence="2" id="KW-1185">Reference proteome</keyword>
<dbReference type="GO" id="GO:0003723">
    <property type="term" value="F:RNA binding"/>
    <property type="evidence" value="ECO:0007669"/>
    <property type="project" value="InterPro"/>
</dbReference>
<dbReference type="EMBL" id="AP013068">
    <property type="protein sequence ID" value="BAN51074.1"/>
    <property type="molecule type" value="Genomic_DNA"/>
</dbReference>
<dbReference type="InterPro" id="IPR036107">
    <property type="entry name" value="CsrA_sf"/>
</dbReference>
<dbReference type="GO" id="GO:0006109">
    <property type="term" value="P:regulation of carbohydrate metabolic process"/>
    <property type="evidence" value="ECO:0007669"/>
    <property type="project" value="InterPro"/>
</dbReference>
<proteinExistence type="predicted"/>
<reference evidence="1 2" key="1">
    <citation type="journal article" date="2013" name="Genome Announc.">
        <title>Complete Genome Sequence of the Carbazole Degrader Pseudomonas resinovorans Strain CA10 (NBRC 106553).</title>
        <authorList>
            <person name="Shintani M."/>
            <person name="Hosoyama A."/>
            <person name="Ohji S."/>
            <person name="Tsuchikane K."/>
            <person name="Takarada H."/>
            <person name="Yamazoe A."/>
            <person name="Fujita N."/>
            <person name="Nojiri H."/>
        </authorList>
    </citation>
    <scope>NUCLEOTIDE SEQUENCE [LARGE SCALE GENOMIC DNA]</scope>
    <source>
        <strain evidence="1 2">NBRC 106553</strain>
    </source>
</reference>
<dbReference type="AlphaFoldDB" id="S6BPY7"/>
<dbReference type="Proteomes" id="UP000015503">
    <property type="component" value="Chromosome"/>
</dbReference>
<dbReference type="GO" id="GO:0006402">
    <property type="term" value="P:mRNA catabolic process"/>
    <property type="evidence" value="ECO:0007669"/>
    <property type="project" value="InterPro"/>
</dbReference>
<dbReference type="KEGG" id="pre:PCA10_53420"/>
<name>S6BPY7_METRE</name>
<accession>S6BPY7</accession>
<dbReference type="Gene3D" id="2.60.40.4380">
    <property type="entry name" value="Translational regulator CsrA"/>
    <property type="match status" value="1"/>
</dbReference>
<organism evidence="1 2">
    <name type="scientific">Metapseudomonas resinovorans NBRC 106553</name>
    <dbReference type="NCBI Taxonomy" id="1245471"/>
    <lineage>
        <taxon>Bacteria</taxon>
        <taxon>Pseudomonadati</taxon>
        <taxon>Pseudomonadota</taxon>
        <taxon>Gammaproteobacteria</taxon>
        <taxon>Pseudomonadales</taxon>
        <taxon>Pseudomonadaceae</taxon>
        <taxon>Metapseudomonas</taxon>
    </lineage>
</organism>
<dbReference type="PATRIC" id="fig|1245471.3.peg.5425"/>
<evidence type="ECO:0000313" key="1">
    <source>
        <dbReference type="EMBL" id="BAN51074.1"/>
    </source>
</evidence>
<sequence length="80" mass="8983">MQLHIGVRKEGDVLRLKAMENCSELELARMLRTEGIEIVVGPMEGGRSRIGVRAPRSLSLKVERLRKCQSTASYLPPLNH</sequence>
<dbReference type="STRING" id="1245471.PCA10_53420"/>
<dbReference type="OrthoDB" id="6900751at2"/>
<gene>
    <name evidence="1" type="ORF">PCA10_53420</name>
</gene>
<dbReference type="HOGENOM" id="CLU_2668326_0_0_6"/>
<evidence type="ECO:0000313" key="2">
    <source>
        <dbReference type="Proteomes" id="UP000015503"/>
    </source>
</evidence>